<dbReference type="AlphaFoldDB" id="A0A0K8QJK0"/>
<dbReference type="Gene3D" id="3.30.1330.40">
    <property type="entry name" value="RutC-like"/>
    <property type="match status" value="1"/>
</dbReference>
<keyword evidence="3" id="KW-1185">Reference proteome</keyword>
<dbReference type="InterPro" id="IPR035959">
    <property type="entry name" value="RutC-like_sf"/>
</dbReference>
<organism evidence="2">
    <name type="scientific">Mizugakiibacter sediminis</name>
    <dbReference type="NCBI Taxonomy" id="1475481"/>
    <lineage>
        <taxon>Bacteria</taxon>
        <taxon>Pseudomonadati</taxon>
        <taxon>Pseudomonadota</taxon>
        <taxon>Gammaproteobacteria</taxon>
        <taxon>Lysobacterales</taxon>
        <taxon>Rhodanobacteraceae</taxon>
        <taxon>Mizugakiibacter</taxon>
    </lineage>
</organism>
<accession>A0A0K8QJK0</accession>
<feature type="domain" description="Chorismatase FkbO/Hyg5-like N-terminal" evidence="1">
    <location>
        <begin position="60"/>
        <end position="181"/>
    </location>
</feature>
<evidence type="ECO:0000313" key="2">
    <source>
        <dbReference type="EMBL" id="GAP64881.1"/>
    </source>
</evidence>
<dbReference type="OrthoDB" id="1114505at2"/>
<dbReference type="Pfam" id="PF21168">
    <property type="entry name" value="FkbO_Hyg5-like_N"/>
    <property type="match status" value="1"/>
</dbReference>
<sequence length="336" mass="35594">MTAPALAPFAVRYRSDDAPRLLDDPGTLALIGFGAGAATSADPRALRVPLAPLQDAVPHEQWVVDAAVSYGRDGAVRWAAGGGWLYAAIELDEAAHGGAEAAAEYAYRRLGAFTAARPERHVQRIWNYLGAINAGEGDDEHYRRFCSGRARGMAPYFAAYPAATAIGHGGAPGLLQVYWLAATAPGVAVENPRQVSAWRYPRQYGPTAPTFARAERLPGETGLAISGTAAVVGHATRHAGDVLAQLDETLANLDALQAAAGLASGFDAASPLKVYVREPRDARAIAARLRARLAPEVPRLLLQGDICRRDLLVEIDGWRFESGERGAAVKGVGSRE</sequence>
<dbReference type="SUPFAM" id="SSF55298">
    <property type="entry name" value="YjgF-like"/>
    <property type="match status" value="1"/>
</dbReference>
<evidence type="ECO:0000313" key="3">
    <source>
        <dbReference type="Proteomes" id="UP000253740"/>
    </source>
</evidence>
<dbReference type="STRING" id="1475481.GCA_000953855_00164"/>
<proteinExistence type="predicted"/>
<dbReference type="InterPro" id="IPR049368">
    <property type="entry name" value="FkbO_Hyg5-like_N"/>
</dbReference>
<dbReference type="Proteomes" id="UP000253740">
    <property type="component" value="Unassembled WGS sequence"/>
</dbReference>
<dbReference type="EMBL" id="DF970134">
    <property type="protein sequence ID" value="GAP64881.1"/>
    <property type="molecule type" value="Genomic_DNA"/>
</dbReference>
<gene>
    <name evidence="2" type="ORF">MBSD_n0163</name>
</gene>
<name>A0A0K8QJK0_9GAMM</name>
<evidence type="ECO:0000259" key="1">
    <source>
        <dbReference type="Pfam" id="PF21168"/>
    </source>
</evidence>
<dbReference type="RefSeq" id="WP_062534147.1">
    <property type="nucleotide sequence ID" value="NZ_DF970134.1"/>
</dbReference>
<protein>
    <submittedName>
        <fullName evidence="2">Pteridine-dependent deoxygenase</fullName>
    </submittedName>
</protein>
<reference evidence="2" key="1">
    <citation type="submission" date="2015-08" db="EMBL/GenBank/DDBJ databases">
        <title>Complete DNA Sequence of Pseudomonas syringae pv. actinidiae, the Causal Agent of Kiwifruit Canker Disease.</title>
        <authorList>
            <person name="Rikkerink E.H.A."/>
            <person name="Fineran P.C."/>
        </authorList>
    </citation>
    <scope>NUCLEOTIDE SEQUENCE</scope>
    <source>
        <strain evidence="2">SkMP5</strain>
    </source>
</reference>